<feature type="transmembrane region" description="Helical" evidence="1">
    <location>
        <begin position="29"/>
        <end position="50"/>
    </location>
</feature>
<keyword evidence="1" id="KW-0472">Membrane</keyword>
<organism evidence="2 3">
    <name type="scientific">Paragonimus skrjabini miyazakii</name>
    <dbReference type="NCBI Taxonomy" id="59628"/>
    <lineage>
        <taxon>Eukaryota</taxon>
        <taxon>Metazoa</taxon>
        <taxon>Spiralia</taxon>
        <taxon>Lophotrochozoa</taxon>
        <taxon>Platyhelminthes</taxon>
        <taxon>Trematoda</taxon>
        <taxon>Digenea</taxon>
        <taxon>Plagiorchiida</taxon>
        <taxon>Troglotremata</taxon>
        <taxon>Troglotrematidae</taxon>
        <taxon>Paragonimus</taxon>
    </lineage>
</organism>
<evidence type="ECO:0000256" key="1">
    <source>
        <dbReference type="SAM" id="Phobius"/>
    </source>
</evidence>
<dbReference type="Proteomes" id="UP000822476">
    <property type="component" value="Unassembled WGS sequence"/>
</dbReference>
<accession>A0A8S9YEH7</accession>
<evidence type="ECO:0008006" key="4">
    <source>
        <dbReference type="Google" id="ProtNLM"/>
    </source>
</evidence>
<keyword evidence="1" id="KW-1133">Transmembrane helix</keyword>
<sequence>MLHYVDFEIFREMMGEVIAVKTFVMDKMAAQMMAAHVVFGCDILLCYFHVRDAIRKHLSGQNSSVIFVVRQTLSAVVFSSTEWLRQTMRKSELHC</sequence>
<evidence type="ECO:0000313" key="2">
    <source>
        <dbReference type="EMBL" id="KAF7236154.1"/>
    </source>
</evidence>
<name>A0A8S9YEH7_9TREM</name>
<protein>
    <recommendedName>
        <fullName evidence="4">MULE transposase domain-containing protein</fullName>
    </recommendedName>
</protein>
<reference evidence="2" key="1">
    <citation type="submission" date="2019-07" db="EMBL/GenBank/DDBJ databases">
        <title>Annotation for the trematode Paragonimus miyazaki's.</title>
        <authorList>
            <person name="Choi Y.-J."/>
        </authorList>
    </citation>
    <scope>NUCLEOTIDE SEQUENCE</scope>
    <source>
        <strain evidence="2">Japan</strain>
    </source>
</reference>
<comment type="caution">
    <text evidence="2">The sequence shown here is derived from an EMBL/GenBank/DDBJ whole genome shotgun (WGS) entry which is preliminary data.</text>
</comment>
<proteinExistence type="predicted"/>
<dbReference type="OrthoDB" id="6233325at2759"/>
<keyword evidence="1" id="KW-0812">Transmembrane</keyword>
<keyword evidence="3" id="KW-1185">Reference proteome</keyword>
<dbReference type="EMBL" id="JTDE01007947">
    <property type="protein sequence ID" value="KAF7236154.1"/>
    <property type="molecule type" value="Genomic_DNA"/>
</dbReference>
<dbReference type="AlphaFoldDB" id="A0A8S9YEH7"/>
<evidence type="ECO:0000313" key="3">
    <source>
        <dbReference type="Proteomes" id="UP000822476"/>
    </source>
</evidence>
<gene>
    <name evidence="2" type="ORF">EG68_12609</name>
</gene>